<keyword evidence="2" id="KW-1133">Transmembrane helix</keyword>
<feature type="signal peptide" evidence="3">
    <location>
        <begin position="1"/>
        <end position="21"/>
    </location>
</feature>
<organism evidence="4 5">
    <name type="scientific">Tuber borchii</name>
    <name type="common">White truffle</name>
    <dbReference type="NCBI Taxonomy" id="42251"/>
    <lineage>
        <taxon>Eukaryota</taxon>
        <taxon>Fungi</taxon>
        <taxon>Dikarya</taxon>
        <taxon>Ascomycota</taxon>
        <taxon>Pezizomycotina</taxon>
        <taxon>Pezizomycetes</taxon>
        <taxon>Pezizales</taxon>
        <taxon>Tuberaceae</taxon>
        <taxon>Tuber</taxon>
    </lineage>
</organism>
<reference evidence="4 5" key="1">
    <citation type="submission" date="2017-04" db="EMBL/GenBank/DDBJ databases">
        <title>Draft genome sequence of Tuber borchii Vittad., a whitish edible truffle.</title>
        <authorList>
            <consortium name="DOE Joint Genome Institute"/>
            <person name="Murat C."/>
            <person name="Kuo A."/>
            <person name="Barry K.W."/>
            <person name="Clum A."/>
            <person name="Dockter R.B."/>
            <person name="Fauchery L."/>
            <person name="Iotti M."/>
            <person name="Kohler A."/>
            <person name="Labutti K."/>
            <person name="Lindquist E.A."/>
            <person name="Lipzen A."/>
            <person name="Ohm R.A."/>
            <person name="Wang M."/>
            <person name="Grigoriev I.V."/>
            <person name="Zambonelli A."/>
            <person name="Martin F.M."/>
        </authorList>
    </citation>
    <scope>NUCLEOTIDE SEQUENCE [LARGE SCALE GENOMIC DNA]</scope>
    <source>
        <strain evidence="4 5">Tbo3840</strain>
    </source>
</reference>
<accession>A0A2T6ZM65</accession>
<dbReference type="InterPro" id="IPR008972">
    <property type="entry name" value="Cupredoxin"/>
</dbReference>
<keyword evidence="2" id="KW-0472">Membrane</keyword>
<dbReference type="OrthoDB" id="2331100at2759"/>
<protein>
    <recommendedName>
        <fullName evidence="6">Cupredoxin</fullName>
    </recommendedName>
</protein>
<gene>
    <name evidence="4" type="ORF">B9Z19DRAFT_245036</name>
</gene>
<feature type="region of interest" description="Disordered" evidence="1">
    <location>
        <begin position="164"/>
        <end position="198"/>
    </location>
</feature>
<dbReference type="CDD" id="cd00920">
    <property type="entry name" value="Cupredoxin"/>
    <property type="match status" value="1"/>
</dbReference>
<dbReference type="AlphaFoldDB" id="A0A2T6ZM65"/>
<keyword evidence="5" id="KW-1185">Reference proteome</keyword>
<proteinExistence type="predicted"/>
<dbReference type="InterPro" id="IPR052953">
    <property type="entry name" value="Ser-rich/MCO-related"/>
</dbReference>
<evidence type="ECO:0000256" key="2">
    <source>
        <dbReference type="SAM" id="Phobius"/>
    </source>
</evidence>
<dbReference type="SUPFAM" id="SSF49503">
    <property type="entry name" value="Cupredoxins"/>
    <property type="match status" value="1"/>
</dbReference>
<dbReference type="PANTHER" id="PTHR34883:SF8">
    <property type="entry name" value="EXTRACELLULAR SERINE-RICH PROTEIN (AFU_ORTHOLOGUE AFUA_6G00670)"/>
    <property type="match status" value="1"/>
</dbReference>
<evidence type="ECO:0000256" key="1">
    <source>
        <dbReference type="SAM" id="MobiDB-lite"/>
    </source>
</evidence>
<name>A0A2T6ZM65_TUBBO</name>
<dbReference type="PANTHER" id="PTHR34883">
    <property type="entry name" value="SERINE-RICH PROTEIN, PUTATIVE-RELATED-RELATED"/>
    <property type="match status" value="1"/>
</dbReference>
<dbReference type="EMBL" id="NESQ01000183">
    <property type="protein sequence ID" value="PUU76581.1"/>
    <property type="molecule type" value="Genomic_DNA"/>
</dbReference>
<keyword evidence="3" id="KW-0732">Signal</keyword>
<keyword evidence="2" id="KW-0812">Transmembrane</keyword>
<feature type="chain" id="PRO_5015506506" description="Cupredoxin" evidence="3">
    <location>
        <begin position="22"/>
        <end position="326"/>
    </location>
</feature>
<evidence type="ECO:0008006" key="6">
    <source>
        <dbReference type="Google" id="ProtNLM"/>
    </source>
</evidence>
<feature type="transmembrane region" description="Helical" evidence="2">
    <location>
        <begin position="204"/>
        <end position="226"/>
    </location>
</feature>
<sequence>MLRRLFAGAAIAVFAWREVAALPSPQASNSDGGGNSTNYIVAVGKADHKFTPDVIIAKPGDTVTFQFYPLNHSVVRMDPQYPCKPWEKIHKDGGFWSGFHAMDTFLDPPPSYNVTINDTKPLWFYCSAPGSCINYQMVMGINPDNSTSPIAKVKSLAGEATFSLSPGEPWPAEGGTPPNPDDNPGGSNSTSKDNDSGTKLSPGAIAGIVIGGVIALALIGLLFFFVGRKKGTGETKIGAQTASANLQESALMNSQTPGSEHPPLYQDPRYSVVPAVAPVSDNKTAVAPPMSENPYRVSELGPANYDRPAVEIYTPGPDETPAHRNN</sequence>
<evidence type="ECO:0000313" key="5">
    <source>
        <dbReference type="Proteomes" id="UP000244722"/>
    </source>
</evidence>
<evidence type="ECO:0000256" key="3">
    <source>
        <dbReference type="SAM" id="SignalP"/>
    </source>
</evidence>
<comment type="caution">
    <text evidence="4">The sequence shown here is derived from an EMBL/GenBank/DDBJ whole genome shotgun (WGS) entry which is preliminary data.</text>
</comment>
<dbReference type="CDD" id="cd12087">
    <property type="entry name" value="TM_EGFR-like"/>
    <property type="match status" value="1"/>
</dbReference>
<evidence type="ECO:0000313" key="4">
    <source>
        <dbReference type="EMBL" id="PUU76581.1"/>
    </source>
</evidence>
<dbReference type="Proteomes" id="UP000244722">
    <property type="component" value="Unassembled WGS sequence"/>
</dbReference>
<feature type="region of interest" description="Disordered" evidence="1">
    <location>
        <begin position="283"/>
        <end position="326"/>
    </location>
</feature>
<dbReference type="Gene3D" id="2.60.40.420">
    <property type="entry name" value="Cupredoxins - blue copper proteins"/>
    <property type="match status" value="1"/>
</dbReference>
<dbReference type="STRING" id="42251.A0A2T6ZM65"/>